<dbReference type="InterPro" id="IPR051320">
    <property type="entry name" value="Viral_Replic_Matur_Polypro"/>
</dbReference>
<feature type="non-terminal residue" evidence="9">
    <location>
        <position position="1"/>
    </location>
</feature>
<dbReference type="InterPro" id="IPR043128">
    <property type="entry name" value="Rev_trsase/Diguanyl_cyclase"/>
</dbReference>
<dbReference type="PROSITE" id="PS50878">
    <property type="entry name" value="RT_POL"/>
    <property type="match status" value="1"/>
</dbReference>
<keyword evidence="2" id="KW-0808">Transferase</keyword>
<organism evidence="9 10">
    <name type="scientific">Rotaria socialis</name>
    <dbReference type="NCBI Taxonomy" id="392032"/>
    <lineage>
        <taxon>Eukaryota</taxon>
        <taxon>Metazoa</taxon>
        <taxon>Spiralia</taxon>
        <taxon>Gnathifera</taxon>
        <taxon>Rotifera</taxon>
        <taxon>Eurotatoria</taxon>
        <taxon>Bdelloidea</taxon>
        <taxon>Philodinida</taxon>
        <taxon>Philodinidae</taxon>
        <taxon>Rotaria</taxon>
    </lineage>
</organism>
<dbReference type="Proteomes" id="UP000663848">
    <property type="component" value="Unassembled WGS sequence"/>
</dbReference>
<gene>
    <name evidence="9" type="ORF">QYT958_LOCUS38906</name>
</gene>
<feature type="non-terminal residue" evidence="9">
    <location>
        <position position="216"/>
    </location>
</feature>
<keyword evidence="6" id="KW-0378">Hydrolase</keyword>
<feature type="domain" description="Reverse transcriptase" evidence="8">
    <location>
        <begin position="1"/>
        <end position="144"/>
    </location>
</feature>
<dbReference type="GO" id="GO:0003964">
    <property type="term" value="F:RNA-directed DNA polymerase activity"/>
    <property type="evidence" value="ECO:0007669"/>
    <property type="project" value="UniProtKB-KW"/>
</dbReference>
<dbReference type="CDD" id="cd01647">
    <property type="entry name" value="RT_LTR"/>
    <property type="match status" value="1"/>
</dbReference>
<keyword evidence="4" id="KW-0540">Nuclease</keyword>
<keyword evidence="5" id="KW-0255">Endonuclease</keyword>
<dbReference type="InterPro" id="IPR000477">
    <property type="entry name" value="RT_dom"/>
</dbReference>
<protein>
    <recommendedName>
        <fullName evidence="8">Reverse transcriptase domain-containing protein</fullName>
    </recommendedName>
</protein>
<dbReference type="GO" id="GO:0004519">
    <property type="term" value="F:endonuclease activity"/>
    <property type="evidence" value="ECO:0007669"/>
    <property type="project" value="UniProtKB-KW"/>
</dbReference>
<proteinExistence type="predicted"/>
<dbReference type="GO" id="GO:0006508">
    <property type="term" value="P:proteolysis"/>
    <property type="evidence" value="ECO:0007669"/>
    <property type="project" value="UniProtKB-KW"/>
</dbReference>
<keyword evidence="3" id="KW-0548">Nucleotidyltransferase</keyword>
<evidence type="ECO:0000256" key="2">
    <source>
        <dbReference type="ARBA" id="ARBA00022679"/>
    </source>
</evidence>
<dbReference type="PANTHER" id="PTHR33064">
    <property type="entry name" value="POL PROTEIN"/>
    <property type="match status" value="1"/>
</dbReference>
<evidence type="ECO:0000256" key="5">
    <source>
        <dbReference type="ARBA" id="ARBA00022759"/>
    </source>
</evidence>
<dbReference type="SUPFAM" id="SSF56672">
    <property type="entry name" value="DNA/RNA polymerases"/>
    <property type="match status" value="1"/>
</dbReference>
<dbReference type="GO" id="GO:0008233">
    <property type="term" value="F:peptidase activity"/>
    <property type="evidence" value="ECO:0007669"/>
    <property type="project" value="UniProtKB-KW"/>
</dbReference>
<dbReference type="FunFam" id="3.10.10.10:FF:000007">
    <property type="entry name" value="Retrovirus-related Pol polyprotein from transposon 17.6-like Protein"/>
    <property type="match status" value="1"/>
</dbReference>
<dbReference type="EMBL" id="CAJOBR010035036">
    <property type="protein sequence ID" value="CAF5009147.1"/>
    <property type="molecule type" value="Genomic_DNA"/>
</dbReference>
<evidence type="ECO:0000313" key="10">
    <source>
        <dbReference type="Proteomes" id="UP000663848"/>
    </source>
</evidence>
<evidence type="ECO:0000256" key="3">
    <source>
        <dbReference type="ARBA" id="ARBA00022695"/>
    </source>
</evidence>
<evidence type="ECO:0000256" key="6">
    <source>
        <dbReference type="ARBA" id="ARBA00022801"/>
    </source>
</evidence>
<accession>A0A822AZ10</accession>
<keyword evidence="1" id="KW-0645">Protease</keyword>
<keyword evidence="7" id="KW-0695">RNA-directed DNA polymerase</keyword>
<dbReference type="Pfam" id="PF00078">
    <property type="entry name" value="RVT_1"/>
    <property type="match status" value="1"/>
</dbReference>
<name>A0A822AZ10_9BILA</name>
<dbReference type="Gene3D" id="3.30.70.270">
    <property type="match status" value="2"/>
</dbReference>
<dbReference type="PANTHER" id="PTHR33064:SF37">
    <property type="entry name" value="RIBONUCLEASE H"/>
    <property type="match status" value="1"/>
</dbReference>
<reference evidence="9" key="1">
    <citation type="submission" date="2021-02" db="EMBL/GenBank/DDBJ databases">
        <authorList>
            <person name="Nowell W R."/>
        </authorList>
    </citation>
    <scope>NUCLEOTIDE SEQUENCE</scope>
</reference>
<dbReference type="InterPro" id="IPR043502">
    <property type="entry name" value="DNA/RNA_pol_sf"/>
</dbReference>
<dbReference type="AlphaFoldDB" id="A0A822AZ10"/>
<comment type="caution">
    <text evidence="9">The sequence shown here is derived from an EMBL/GenBank/DDBJ whole genome shotgun (WGS) entry which is preliminary data.</text>
</comment>
<dbReference type="Gene3D" id="3.10.10.10">
    <property type="entry name" value="HIV Type 1 Reverse Transcriptase, subunit A, domain 1"/>
    <property type="match status" value="1"/>
</dbReference>
<sequence>NAVTKKDCFPQPTTEELLNRLGGRKFYTKLDLKSGYFQIPIHEADKEKTAFITQDGLWEFNVLPQGIMNGPPTFQRTMHNLIGYGRWDYVIVYLDDILIFSTTFDEHVQHVNEILSVLDKANFQVNPDKCNIAVREINFLSHTINEKLIKPNGEKIKAITDLPAPTTLKEANEFLGKINWYRKIIPNFAHIAAPLHKVTNKTKAHRHEFTWGPEQQ</sequence>
<evidence type="ECO:0000259" key="8">
    <source>
        <dbReference type="PROSITE" id="PS50878"/>
    </source>
</evidence>
<evidence type="ECO:0000256" key="4">
    <source>
        <dbReference type="ARBA" id="ARBA00022722"/>
    </source>
</evidence>
<evidence type="ECO:0000313" key="9">
    <source>
        <dbReference type="EMBL" id="CAF5009147.1"/>
    </source>
</evidence>
<evidence type="ECO:0000256" key="1">
    <source>
        <dbReference type="ARBA" id="ARBA00022670"/>
    </source>
</evidence>
<evidence type="ECO:0000256" key="7">
    <source>
        <dbReference type="ARBA" id="ARBA00022918"/>
    </source>
</evidence>